<feature type="region of interest" description="Disordered" evidence="1">
    <location>
        <begin position="34"/>
        <end position="91"/>
    </location>
</feature>
<proteinExistence type="predicted"/>
<evidence type="ECO:0000256" key="1">
    <source>
        <dbReference type="SAM" id="MobiDB-lite"/>
    </source>
</evidence>
<organism evidence="2 3">
    <name type="scientific">Streptomyces himastatinicus ATCC 53653</name>
    <dbReference type="NCBI Taxonomy" id="457427"/>
    <lineage>
        <taxon>Bacteria</taxon>
        <taxon>Bacillati</taxon>
        <taxon>Actinomycetota</taxon>
        <taxon>Actinomycetes</taxon>
        <taxon>Kitasatosporales</taxon>
        <taxon>Streptomycetaceae</taxon>
        <taxon>Streptomyces</taxon>
        <taxon>Streptomyces violaceusniger group</taxon>
    </lineage>
</organism>
<sequence length="91" mass="9720">MCRSPAIAAGLAASFDLDAAEFFGRGAVVAGDRGHQQERVAVRRAPRQSQRAVEQPTRRDAVVHDLPSRPLGGLSNRSRSTPETRSIGVIG</sequence>
<dbReference type="AlphaFoldDB" id="D9WL23"/>
<dbReference type="EMBL" id="GG657754">
    <property type="protein sequence ID" value="EFL29299.1"/>
    <property type="molecule type" value="Genomic_DNA"/>
</dbReference>
<dbReference type="HOGENOM" id="CLU_2425681_0_0_11"/>
<feature type="compositionally biased region" description="Polar residues" evidence="1">
    <location>
        <begin position="75"/>
        <end position="84"/>
    </location>
</feature>
<accession>D9WL23</accession>
<dbReference type="Proteomes" id="UP000003963">
    <property type="component" value="Unassembled WGS sequence"/>
</dbReference>
<keyword evidence="3" id="KW-1185">Reference proteome</keyword>
<reference evidence="2 3" key="1">
    <citation type="submission" date="2009-02" db="EMBL/GenBank/DDBJ databases">
        <title>Annotation of Streptomyces hygroscopicus strain ATCC 53653.</title>
        <authorList>
            <consortium name="The Broad Institute Genome Sequencing Platform"/>
            <consortium name="Broad Institute Microbial Sequencing Center"/>
            <person name="Fischbach M."/>
            <person name="Godfrey P."/>
            <person name="Ward D."/>
            <person name="Young S."/>
            <person name="Zeng Q."/>
            <person name="Koehrsen M."/>
            <person name="Alvarado L."/>
            <person name="Berlin A.M."/>
            <person name="Bochicchio J."/>
            <person name="Borenstein D."/>
            <person name="Chapman S.B."/>
            <person name="Chen Z."/>
            <person name="Engels R."/>
            <person name="Freedman E."/>
            <person name="Gellesch M."/>
            <person name="Goldberg J."/>
            <person name="Griggs A."/>
            <person name="Gujja S."/>
            <person name="Heilman E.R."/>
            <person name="Heiman D.I."/>
            <person name="Hepburn T.A."/>
            <person name="Howarth C."/>
            <person name="Jen D."/>
            <person name="Larson L."/>
            <person name="Lewis B."/>
            <person name="Mehta T."/>
            <person name="Park D."/>
            <person name="Pearson M."/>
            <person name="Richards J."/>
            <person name="Roberts A."/>
            <person name="Saif S."/>
            <person name="Shea T.D."/>
            <person name="Shenoy N."/>
            <person name="Sisk P."/>
            <person name="Stolte C."/>
            <person name="Sykes S.N."/>
            <person name="Thomson T."/>
            <person name="Walk T."/>
            <person name="White J."/>
            <person name="Yandava C."/>
            <person name="Straight P."/>
            <person name="Clardy J."/>
            <person name="Hung D."/>
            <person name="Kolter R."/>
            <person name="Mekalanos J."/>
            <person name="Walker S."/>
            <person name="Walsh C.T."/>
            <person name="Wieland-Brown L.C."/>
            <person name="Haas B."/>
            <person name="Nusbaum C."/>
            <person name="Birren B."/>
        </authorList>
    </citation>
    <scope>NUCLEOTIDE SEQUENCE [LARGE SCALE GENOMIC DNA]</scope>
    <source>
        <strain evidence="2 3">ATCC 53653</strain>
    </source>
</reference>
<protein>
    <submittedName>
        <fullName evidence="2">Uncharacterized protein</fullName>
    </submittedName>
</protein>
<evidence type="ECO:0000313" key="3">
    <source>
        <dbReference type="Proteomes" id="UP000003963"/>
    </source>
</evidence>
<name>D9WL23_9ACTN</name>
<evidence type="ECO:0000313" key="2">
    <source>
        <dbReference type="EMBL" id="EFL29299.1"/>
    </source>
</evidence>
<gene>
    <name evidence="2" type="ORF">SSOG_09012</name>
</gene>
<feature type="compositionally biased region" description="Basic and acidic residues" evidence="1">
    <location>
        <begin position="56"/>
        <end position="67"/>
    </location>
</feature>